<dbReference type="AlphaFoldDB" id="A0A9W8ZDL5"/>
<reference evidence="8" key="1">
    <citation type="submission" date="2022-10" db="EMBL/GenBank/DDBJ databases">
        <title>Tapping the CABI collections for fungal endophytes: first genome assemblies for Collariella, Neodidymelliopsis, Ascochyta clinopodiicola, Didymella pomorum, Didymosphaeria variabile, Neocosmospora piperis and Neocucurbitaria cava.</title>
        <authorList>
            <person name="Hill R."/>
        </authorList>
    </citation>
    <scope>NUCLEOTIDE SEQUENCE</scope>
    <source>
        <strain evidence="8">IMI 355091</strain>
    </source>
</reference>
<sequence>MPQDPDQGSAATVSVHALSCGHFTLPEHQFVKPSNLGARRTVPSLAFLIQHKNQTGRVTRILFDLGLRGDLKRYPSPIQKHTENRRPIETSPDVVENLARGGLSPDNIAYIIYSHVHWDHIGEPRDFPTSTFIVGHGSLALLAGTSAGYRGGHSFFEADLLPPERSVELADPLSDQPHTRDPKSKPGDPDFSTPWRRYRPCALPSVLPCTLDIFGDGSVLIVDAPGHLPGHINLLARTSKQHYMYLGGDTCHDRRLLTGEKQIGEWTDAEGHVCCIHVDREAAEETIRRIRQLEEKGAEIVFAHDVEWENDAINKGRFFGAG</sequence>
<keyword evidence="5" id="KW-0862">Zinc</keyword>
<dbReference type="OrthoDB" id="10250730at2759"/>
<evidence type="ECO:0000256" key="6">
    <source>
        <dbReference type="SAM" id="MobiDB-lite"/>
    </source>
</evidence>
<dbReference type="InterPro" id="IPR051013">
    <property type="entry name" value="MBL_superfamily_lactonases"/>
</dbReference>
<dbReference type="GO" id="GO:0046872">
    <property type="term" value="F:metal ion binding"/>
    <property type="evidence" value="ECO:0007669"/>
    <property type="project" value="UniProtKB-KW"/>
</dbReference>
<dbReference type="Proteomes" id="UP001140510">
    <property type="component" value="Unassembled WGS sequence"/>
</dbReference>
<evidence type="ECO:0000313" key="8">
    <source>
        <dbReference type="EMBL" id="KAJ4404284.1"/>
    </source>
</evidence>
<dbReference type="EMBL" id="JAPEVA010000044">
    <property type="protein sequence ID" value="KAJ4404284.1"/>
    <property type="molecule type" value="Genomic_DNA"/>
</dbReference>
<comment type="caution">
    <text evidence="8">The sequence shown here is derived from an EMBL/GenBank/DDBJ whole genome shotgun (WGS) entry which is preliminary data.</text>
</comment>
<protein>
    <recommendedName>
        <fullName evidence="7">Metallo-beta-lactamase domain-containing protein</fullName>
    </recommendedName>
</protein>
<evidence type="ECO:0000256" key="3">
    <source>
        <dbReference type="ARBA" id="ARBA00022723"/>
    </source>
</evidence>
<feature type="region of interest" description="Disordered" evidence="6">
    <location>
        <begin position="170"/>
        <end position="193"/>
    </location>
</feature>
<dbReference type="SUPFAM" id="SSF56281">
    <property type="entry name" value="Metallo-hydrolase/oxidoreductase"/>
    <property type="match status" value="1"/>
</dbReference>
<dbReference type="PANTHER" id="PTHR42978">
    <property type="entry name" value="QUORUM-QUENCHING LACTONASE YTNP-RELATED-RELATED"/>
    <property type="match status" value="1"/>
</dbReference>
<proteinExistence type="inferred from homology"/>
<organism evidence="8 9">
    <name type="scientific">Didymella pomorum</name>
    <dbReference type="NCBI Taxonomy" id="749634"/>
    <lineage>
        <taxon>Eukaryota</taxon>
        <taxon>Fungi</taxon>
        <taxon>Dikarya</taxon>
        <taxon>Ascomycota</taxon>
        <taxon>Pezizomycotina</taxon>
        <taxon>Dothideomycetes</taxon>
        <taxon>Pleosporomycetidae</taxon>
        <taxon>Pleosporales</taxon>
        <taxon>Pleosporineae</taxon>
        <taxon>Didymellaceae</taxon>
        <taxon>Didymella</taxon>
    </lineage>
</organism>
<comment type="similarity">
    <text evidence="2">Belongs to the metallo-beta-lactamase superfamily.</text>
</comment>
<dbReference type="Pfam" id="PF00753">
    <property type="entry name" value="Lactamase_B"/>
    <property type="match status" value="1"/>
</dbReference>
<evidence type="ECO:0000313" key="9">
    <source>
        <dbReference type="Proteomes" id="UP001140510"/>
    </source>
</evidence>
<evidence type="ECO:0000256" key="5">
    <source>
        <dbReference type="ARBA" id="ARBA00022833"/>
    </source>
</evidence>
<comment type="cofactor">
    <cofactor evidence="1">
        <name>Zn(2+)</name>
        <dbReference type="ChEBI" id="CHEBI:29105"/>
    </cofactor>
</comment>
<gene>
    <name evidence="8" type="ORF">N0V91_005978</name>
</gene>
<accession>A0A9W8ZDL5</accession>
<evidence type="ECO:0000256" key="4">
    <source>
        <dbReference type="ARBA" id="ARBA00022801"/>
    </source>
</evidence>
<evidence type="ECO:0000256" key="1">
    <source>
        <dbReference type="ARBA" id="ARBA00001947"/>
    </source>
</evidence>
<feature type="domain" description="Metallo-beta-lactamase" evidence="7">
    <location>
        <begin position="43"/>
        <end position="235"/>
    </location>
</feature>
<dbReference type="GO" id="GO:0016787">
    <property type="term" value="F:hydrolase activity"/>
    <property type="evidence" value="ECO:0007669"/>
    <property type="project" value="UniProtKB-KW"/>
</dbReference>
<dbReference type="InterPro" id="IPR001279">
    <property type="entry name" value="Metallo-B-lactamas"/>
</dbReference>
<keyword evidence="4" id="KW-0378">Hydrolase</keyword>
<dbReference type="Gene3D" id="3.60.15.10">
    <property type="entry name" value="Ribonuclease Z/Hydroxyacylglutathione hydrolase-like"/>
    <property type="match status" value="1"/>
</dbReference>
<feature type="compositionally biased region" description="Basic and acidic residues" evidence="6">
    <location>
        <begin position="177"/>
        <end position="188"/>
    </location>
</feature>
<keyword evidence="9" id="KW-1185">Reference proteome</keyword>
<dbReference type="InterPro" id="IPR036866">
    <property type="entry name" value="RibonucZ/Hydroxyglut_hydro"/>
</dbReference>
<keyword evidence="3" id="KW-0479">Metal-binding</keyword>
<dbReference type="PANTHER" id="PTHR42978:SF2">
    <property type="entry name" value="102 KBASES UNSTABLE REGION: FROM 1 TO 119443"/>
    <property type="match status" value="1"/>
</dbReference>
<evidence type="ECO:0000256" key="2">
    <source>
        <dbReference type="ARBA" id="ARBA00007749"/>
    </source>
</evidence>
<dbReference type="CDD" id="cd07730">
    <property type="entry name" value="metallo-hydrolase-like_MBL-fold"/>
    <property type="match status" value="1"/>
</dbReference>
<evidence type="ECO:0000259" key="7">
    <source>
        <dbReference type="Pfam" id="PF00753"/>
    </source>
</evidence>
<name>A0A9W8ZDL5_9PLEO</name>